<organism evidence="4">
    <name type="scientific">Strongyloides stercoralis</name>
    <name type="common">Threadworm</name>
    <dbReference type="NCBI Taxonomy" id="6248"/>
    <lineage>
        <taxon>Eukaryota</taxon>
        <taxon>Metazoa</taxon>
        <taxon>Ecdysozoa</taxon>
        <taxon>Nematoda</taxon>
        <taxon>Chromadorea</taxon>
        <taxon>Rhabditida</taxon>
        <taxon>Tylenchina</taxon>
        <taxon>Panagrolaimomorpha</taxon>
        <taxon>Strongyloidoidea</taxon>
        <taxon>Strongyloididae</taxon>
        <taxon>Strongyloides</taxon>
    </lineage>
</organism>
<feature type="transmembrane region" description="Helical" evidence="2">
    <location>
        <begin position="125"/>
        <end position="144"/>
    </location>
</feature>
<dbReference type="InterPro" id="IPR004151">
    <property type="entry name" value="7TM_GPCR_serpentine_rcpt_Sre"/>
</dbReference>
<dbReference type="Proteomes" id="UP000035681">
    <property type="component" value="Unplaced"/>
</dbReference>
<proteinExistence type="inferred from homology"/>
<reference evidence="4" key="1">
    <citation type="submission" date="2015-08" db="UniProtKB">
        <authorList>
            <consortium name="WormBaseParasite"/>
        </authorList>
    </citation>
    <scope>IDENTIFICATION</scope>
</reference>
<dbReference type="PANTHER" id="PTHR47518">
    <property type="entry name" value="SERPENTINE RECEPTOR CLASS EPSILON-13-RELATED"/>
    <property type="match status" value="1"/>
</dbReference>
<dbReference type="GO" id="GO:0007606">
    <property type="term" value="P:sensory perception of chemical stimulus"/>
    <property type="evidence" value="ECO:0007669"/>
    <property type="project" value="InterPro"/>
</dbReference>
<feature type="transmembrane region" description="Helical" evidence="2">
    <location>
        <begin position="6"/>
        <end position="31"/>
    </location>
</feature>
<comment type="similarity">
    <text evidence="1">Belongs to the nematode receptor-like protein sre family.</text>
</comment>
<keyword evidence="3" id="KW-1185">Reference proteome</keyword>
<protein>
    <submittedName>
        <fullName evidence="5">G-protein coupled receptors family 1 profile domain-containing protein</fullName>
    </submittedName>
    <submittedName>
        <fullName evidence="4">G_PROTEIN_RECEP_F1_2 domain-containing protein</fullName>
    </submittedName>
</protein>
<evidence type="ECO:0000256" key="1">
    <source>
        <dbReference type="ARBA" id="ARBA00006803"/>
    </source>
</evidence>
<dbReference type="WBParaSite" id="TCONS_00008218.p1">
    <property type="protein sequence ID" value="TCONS_00008218.p1"/>
    <property type="gene ID" value="XLOC_006183"/>
</dbReference>
<dbReference type="InterPro" id="IPR052854">
    <property type="entry name" value="Serpentine_rcpt_epsilon"/>
</dbReference>
<feature type="transmembrane region" description="Helical" evidence="2">
    <location>
        <begin position="156"/>
        <end position="177"/>
    </location>
</feature>
<evidence type="ECO:0000256" key="2">
    <source>
        <dbReference type="SAM" id="Phobius"/>
    </source>
</evidence>
<evidence type="ECO:0000313" key="3">
    <source>
        <dbReference type="Proteomes" id="UP000035681"/>
    </source>
</evidence>
<name>A0A0K0E2V0_STRER</name>
<dbReference type="AlphaFoldDB" id="A0A0K0E2V0"/>
<dbReference type="GO" id="GO:0016020">
    <property type="term" value="C:membrane"/>
    <property type="evidence" value="ECO:0007669"/>
    <property type="project" value="InterPro"/>
</dbReference>
<keyword evidence="2" id="KW-0812">Transmembrane</keyword>
<sequence length="329" mass="38391">MNVILFFLIILETIGNIGTLICIPIMINFIFYRKEWHIYYRSIFSSLVVACTIHSISSIVIYSIIFKINYVPVLGTNFELVDIYSVSRLLLKGSCGTVRICIWIMGIERTFATVKKKNYEEFHSYIITLIMIIVPFAYGFNIDTIGNAWNFYKKNYVNFCIAFDCLTLVVFIILLVLNRKLHTLHNRKMLTLSEKFQIGENIRLVKISLPITILFILDNNAFNIVFNIYTLTPTEDEIITLINYGSLAYCYICFFIFTLYQYKERLNSKYCLGRNKVLNLQTNDLELKTSDNTQKNNGNQSLKIVNANNTLIPMDYDQKSYFKVYANVW</sequence>
<evidence type="ECO:0000313" key="5">
    <source>
        <dbReference type="WBParaSite" id="TCONS_00008218.p1"/>
    </source>
</evidence>
<keyword evidence="2" id="KW-0472">Membrane</keyword>
<feature type="transmembrane region" description="Helical" evidence="2">
    <location>
        <begin position="241"/>
        <end position="260"/>
    </location>
</feature>
<dbReference type="PANTHER" id="PTHR47518:SF10">
    <property type="entry name" value="G PROTEIN-COUPLED RECEPTOR-RELATED"/>
    <property type="match status" value="1"/>
</dbReference>
<feature type="transmembrane region" description="Helical" evidence="2">
    <location>
        <begin position="43"/>
        <end position="65"/>
    </location>
</feature>
<dbReference type="WBParaSite" id="SSTP_0000381900.1">
    <property type="protein sequence ID" value="SSTP_0000381900.1"/>
    <property type="gene ID" value="SSTP_0000381900"/>
</dbReference>
<evidence type="ECO:0000313" key="4">
    <source>
        <dbReference type="WBParaSite" id="SSTP_0000381900.1"/>
    </source>
</evidence>
<keyword evidence="2" id="KW-1133">Transmembrane helix</keyword>
<dbReference type="Pfam" id="PF03125">
    <property type="entry name" value="Sre"/>
    <property type="match status" value="1"/>
</dbReference>
<accession>A0A0K0E2V0</accession>